<sequence>MLKPIVIVYKDTKCSDELFKQFSSKLDLAMNISVENKGHFSPFSPIDYKASLMVIKLAGMMNKDAVDRINGIVESYNKIGVPIVFCVHRREYSQVKIRNDMHTLFRAFPSKYEYYDGCVLLFNAENNTITGESAMNHVLLLAKKHALTDVMLKKRCNMEIRDIKDNIKKMMESKKASDLLKDIVEMTIKKLTGEILRMTKLVEEKKKATMEDAL</sequence>
<accession>A0A481Z354</accession>
<gene>
    <name evidence="1" type="ORF">LCMiAC01_04980</name>
</gene>
<reference evidence="1" key="1">
    <citation type="journal article" date="2019" name="MBio">
        <title>Virus Genomes from Deep Sea Sediments Expand the Ocean Megavirome and Support Independent Origins of Viral Gigantism.</title>
        <authorList>
            <person name="Backstrom D."/>
            <person name="Yutin N."/>
            <person name="Jorgensen S.L."/>
            <person name="Dharamshi J."/>
            <person name="Homa F."/>
            <person name="Zaremba-Niedwiedzka K."/>
            <person name="Spang A."/>
            <person name="Wolf Y.I."/>
            <person name="Koonin E.V."/>
            <person name="Ettema T.J."/>
        </authorList>
    </citation>
    <scope>NUCLEOTIDE SEQUENCE</scope>
</reference>
<dbReference type="EMBL" id="MK500399">
    <property type="protein sequence ID" value="QBK88816.1"/>
    <property type="molecule type" value="Genomic_DNA"/>
</dbReference>
<proteinExistence type="predicted"/>
<organism evidence="1">
    <name type="scientific">Mimivirus LCMiAC01</name>
    <dbReference type="NCBI Taxonomy" id="2506608"/>
    <lineage>
        <taxon>Viruses</taxon>
        <taxon>Varidnaviria</taxon>
        <taxon>Bamfordvirae</taxon>
        <taxon>Nucleocytoviricota</taxon>
        <taxon>Megaviricetes</taxon>
        <taxon>Imitervirales</taxon>
        <taxon>Mimiviridae</taxon>
        <taxon>Klosneuvirinae</taxon>
    </lineage>
</organism>
<protein>
    <submittedName>
        <fullName evidence="1">Uncharacterized protein</fullName>
    </submittedName>
</protein>
<evidence type="ECO:0000313" key="1">
    <source>
        <dbReference type="EMBL" id="QBK88816.1"/>
    </source>
</evidence>
<name>A0A481Z354_9VIRU</name>